<feature type="domain" description="Metallo-beta-lactamase" evidence="2">
    <location>
        <begin position="20"/>
        <end position="180"/>
    </location>
</feature>
<dbReference type="RefSeq" id="WP_101650153.1">
    <property type="nucleotide sequence ID" value="NZ_PGVE01000078.1"/>
</dbReference>
<dbReference type="AlphaFoldDB" id="A0A2N5H9N7"/>
<dbReference type="Proteomes" id="UP000234950">
    <property type="component" value="Unassembled WGS sequence"/>
</dbReference>
<gene>
    <name evidence="3" type="ORF">CVD27_21045</name>
</gene>
<evidence type="ECO:0000313" key="3">
    <source>
        <dbReference type="EMBL" id="PLS02232.1"/>
    </source>
</evidence>
<dbReference type="GO" id="GO:0016787">
    <property type="term" value="F:hydrolase activity"/>
    <property type="evidence" value="ECO:0007669"/>
    <property type="project" value="UniProtKB-KW"/>
</dbReference>
<reference evidence="3 4" key="1">
    <citation type="submission" date="2017-11" db="EMBL/GenBank/DDBJ databases">
        <title>Comparitive Functional Genomics of Dry Heat Resistant strains isolated from the Viking Spacecraft.</title>
        <authorList>
            <person name="Seuylemezian A."/>
            <person name="Cooper K."/>
            <person name="Vaishampayan P."/>
        </authorList>
    </citation>
    <scope>NUCLEOTIDE SEQUENCE [LARGE SCALE GENOMIC DNA]</scope>
    <source>
        <strain evidence="3 4">V32-6</strain>
    </source>
</reference>
<comment type="caution">
    <text evidence="3">The sequence shown here is derived from an EMBL/GenBank/DDBJ whole genome shotgun (WGS) entry which is preliminary data.</text>
</comment>
<organism evidence="3 4">
    <name type="scientific">Neobacillus cucumis</name>
    <dbReference type="NCBI Taxonomy" id="1740721"/>
    <lineage>
        <taxon>Bacteria</taxon>
        <taxon>Bacillati</taxon>
        <taxon>Bacillota</taxon>
        <taxon>Bacilli</taxon>
        <taxon>Bacillales</taxon>
        <taxon>Bacillaceae</taxon>
        <taxon>Neobacillus</taxon>
    </lineage>
</organism>
<keyword evidence="4" id="KW-1185">Reference proteome</keyword>
<dbReference type="PANTHER" id="PTHR43546:SF9">
    <property type="entry name" value="L-ASCORBATE-6-PHOSPHATE LACTONASE ULAG-RELATED"/>
    <property type="match status" value="1"/>
</dbReference>
<dbReference type="EMBL" id="PGVE01000078">
    <property type="protein sequence ID" value="PLS02232.1"/>
    <property type="molecule type" value="Genomic_DNA"/>
</dbReference>
<dbReference type="InterPro" id="IPR001279">
    <property type="entry name" value="Metallo-B-lactamas"/>
</dbReference>
<name>A0A2N5H9N7_9BACI</name>
<dbReference type="Gene3D" id="3.60.15.10">
    <property type="entry name" value="Ribonuclease Z/Hydroxyacylglutathione hydrolase-like"/>
    <property type="match status" value="1"/>
</dbReference>
<dbReference type="InterPro" id="IPR036866">
    <property type="entry name" value="RibonucZ/Hydroxyglut_hydro"/>
</dbReference>
<proteinExistence type="predicted"/>
<evidence type="ECO:0000259" key="2">
    <source>
        <dbReference type="Pfam" id="PF12706"/>
    </source>
</evidence>
<accession>A0A2N5H9N7</accession>
<keyword evidence="1" id="KW-0378">Hydrolase</keyword>
<evidence type="ECO:0000313" key="4">
    <source>
        <dbReference type="Proteomes" id="UP000234950"/>
    </source>
</evidence>
<dbReference type="OrthoDB" id="9805728at2"/>
<dbReference type="InterPro" id="IPR050114">
    <property type="entry name" value="UPF0173_UPF0282_UlaG_hydrolase"/>
</dbReference>
<dbReference type="SUPFAM" id="SSF56281">
    <property type="entry name" value="Metallo-hydrolase/oxidoreductase"/>
    <property type="match status" value="1"/>
</dbReference>
<dbReference type="Pfam" id="PF12706">
    <property type="entry name" value="Lactamase_B_2"/>
    <property type="match status" value="1"/>
</dbReference>
<sequence length="255" mass="29037">MQIQLIRHATHLITFKGLTFLLDPMFSEQGTLAPVPNAPNQHLNNPLTSLPVDLESLVDIDAIIVTHSHRDHFDDQAISILPKDLPLFCQPADELLMKDRGFECVMAISKEYIWQGIELIRTEGRHGHGQLAEAMGPVSGFILRAKDEPSLYIIGDSVWYSEIEHYFRHFSPDTAIVFAGEARFLEGLPITMGIADIEKIRQTSPHTKLIISHMESWNHCLLKRKEVSDYIRQNHLENIYLVPENGEIIGIRTRD</sequence>
<dbReference type="PANTHER" id="PTHR43546">
    <property type="entry name" value="UPF0173 METAL-DEPENDENT HYDROLASE MJ1163-RELATED"/>
    <property type="match status" value="1"/>
</dbReference>
<protein>
    <recommendedName>
        <fullName evidence="2">Metallo-beta-lactamase domain-containing protein</fullName>
    </recommendedName>
</protein>
<evidence type="ECO:0000256" key="1">
    <source>
        <dbReference type="ARBA" id="ARBA00022801"/>
    </source>
</evidence>